<dbReference type="Proteomes" id="UP000325902">
    <property type="component" value="Unassembled WGS sequence"/>
</dbReference>
<accession>A0A5N5CTS4</accession>
<gene>
    <name evidence="2" type="ORF">DBV05_g12571</name>
</gene>
<feature type="region of interest" description="Disordered" evidence="1">
    <location>
        <begin position="120"/>
        <end position="169"/>
    </location>
</feature>
<dbReference type="EMBL" id="VCHE01000283">
    <property type="protein sequence ID" value="KAB2568748.1"/>
    <property type="molecule type" value="Genomic_DNA"/>
</dbReference>
<dbReference type="OrthoDB" id="5424021at2759"/>
<evidence type="ECO:0000256" key="1">
    <source>
        <dbReference type="SAM" id="MobiDB-lite"/>
    </source>
</evidence>
<feature type="compositionally biased region" description="Basic residues" evidence="1">
    <location>
        <begin position="240"/>
        <end position="250"/>
    </location>
</feature>
<reference evidence="2 3" key="1">
    <citation type="journal article" date="2019" name="Sci. Rep.">
        <title>A multi-omics analysis of the grapevine pathogen Lasiodiplodia theobromae reveals that temperature affects the expression of virulence- and pathogenicity-related genes.</title>
        <authorList>
            <person name="Felix C."/>
            <person name="Meneses R."/>
            <person name="Goncalves M.F.M."/>
            <person name="Tilleman L."/>
            <person name="Duarte A.S."/>
            <person name="Jorrin-Novo J.V."/>
            <person name="Van de Peer Y."/>
            <person name="Deforce D."/>
            <person name="Van Nieuwerburgh F."/>
            <person name="Esteves A.C."/>
            <person name="Alves A."/>
        </authorList>
    </citation>
    <scope>NUCLEOTIDE SEQUENCE [LARGE SCALE GENOMIC DNA]</scope>
    <source>
        <strain evidence="2 3">LA-SOL3</strain>
    </source>
</reference>
<evidence type="ECO:0000313" key="2">
    <source>
        <dbReference type="EMBL" id="KAB2568748.1"/>
    </source>
</evidence>
<keyword evidence="3" id="KW-1185">Reference proteome</keyword>
<feature type="region of interest" description="Disordered" evidence="1">
    <location>
        <begin position="189"/>
        <end position="267"/>
    </location>
</feature>
<evidence type="ECO:0000313" key="3">
    <source>
        <dbReference type="Proteomes" id="UP000325902"/>
    </source>
</evidence>
<sequence>MTSSLRERPPAQPPRASGSEPKVHQRVFFASWHAVALHHTTNMPSNAAQQNIWKQMNYTPPRGPCNHKESLLSPKCPCLRFMLHPLKVTSSFSCDGCGHHASFHNMASPADDAVIARWTSEQPTSTTPAEPAPRSRKRPRRALLEAGPSVTNGSVVSAPSASAPSPTEADADAFDASFLFSEDVEWVGNGGSSEAGGSSSRMAQRQGSKTWGDRFSSWSFGRAAAEEPVKTPPKRQDTTKRKKSGRQQPRHIRDEEDEVRSEIVDLD</sequence>
<feature type="compositionally biased region" description="Low complexity" evidence="1">
    <location>
        <begin position="154"/>
        <end position="169"/>
    </location>
</feature>
<protein>
    <submittedName>
        <fullName evidence="2">Uncharacterized protein</fullName>
    </submittedName>
</protein>
<name>A0A5N5CTS4_9PEZI</name>
<feature type="compositionally biased region" description="Basic and acidic residues" evidence="1">
    <location>
        <begin position="224"/>
        <end position="239"/>
    </location>
</feature>
<dbReference type="AlphaFoldDB" id="A0A5N5CTS4"/>
<feature type="region of interest" description="Disordered" evidence="1">
    <location>
        <begin position="1"/>
        <end position="22"/>
    </location>
</feature>
<comment type="caution">
    <text evidence="2">The sequence shown here is derived from an EMBL/GenBank/DDBJ whole genome shotgun (WGS) entry which is preliminary data.</text>
</comment>
<proteinExistence type="predicted"/>
<organism evidence="2 3">
    <name type="scientific">Lasiodiplodia theobromae</name>
    <dbReference type="NCBI Taxonomy" id="45133"/>
    <lineage>
        <taxon>Eukaryota</taxon>
        <taxon>Fungi</taxon>
        <taxon>Dikarya</taxon>
        <taxon>Ascomycota</taxon>
        <taxon>Pezizomycotina</taxon>
        <taxon>Dothideomycetes</taxon>
        <taxon>Dothideomycetes incertae sedis</taxon>
        <taxon>Botryosphaeriales</taxon>
        <taxon>Botryosphaeriaceae</taxon>
        <taxon>Lasiodiplodia</taxon>
    </lineage>
</organism>